<dbReference type="GO" id="GO:0046872">
    <property type="term" value="F:metal ion binding"/>
    <property type="evidence" value="ECO:0007669"/>
    <property type="project" value="UniProtKB-KW"/>
</dbReference>
<sequence length="343" mass="36901">MASIDVTPLTSTDLPPLLTGVEAPASNPVISFPELLIVEEKLRESFQRAGGTIKDSCLQLLSSGGKRLRPLLTLQSAQCFGTLNIATIDAAVAAELIHMASLIHDDVIDHSDLRRGVRTINSQQGNQVAVLAGDYVFAEAFRILASNHLLTCMSYLVEAIQAMCHGEVQQASEHYNLTIDPSQYFTRIAQKTGILLSSCCASGAASAGASQAEVECLGLYGMNLGYAYQIIDDILDFTGNPLTTGKPVAADLSNGNITLPVIYLLEKPLYGPWAAEILQKKERSPRDSQKILQALISSEALDEAFTTALYCAQTAVASLNFLPSSPAKTFLIKLAHTILYRKA</sequence>
<organism evidence="7 8">
    <name type="scientific">Desulfitobacterium dichloroeliminans (strain LMG P-21439 / DCA1)</name>
    <dbReference type="NCBI Taxonomy" id="871963"/>
    <lineage>
        <taxon>Bacteria</taxon>
        <taxon>Bacillati</taxon>
        <taxon>Bacillota</taxon>
        <taxon>Clostridia</taxon>
        <taxon>Eubacteriales</taxon>
        <taxon>Desulfitobacteriaceae</taxon>
        <taxon>Desulfitobacterium</taxon>
    </lineage>
</organism>
<protein>
    <submittedName>
        <fullName evidence="7">Geranylgeranyl pyrophosphate synthase</fullName>
    </submittedName>
</protein>
<evidence type="ECO:0000256" key="4">
    <source>
        <dbReference type="ARBA" id="ARBA00022723"/>
    </source>
</evidence>
<dbReference type="Proteomes" id="UP000010797">
    <property type="component" value="Chromosome"/>
</dbReference>
<dbReference type="AlphaFoldDB" id="L0F9W1"/>
<keyword evidence="4" id="KW-0479">Metal-binding</keyword>
<dbReference type="InterPro" id="IPR033749">
    <property type="entry name" value="Polyprenyl_synt_CS"/>
</dbReference>
<accession>L0F9W1</accession>
<dbReference type="CDD" id="cd00685">
    <property type="entry name" value="Trans_IPPS_HT"/>
    <property type="match status" value="1"/>
</dbReference>
<dbReference type="eggNOG" id="COG0142">
    <property type="taxonomic scope" value="Bacteria"/>
</dbReference>
<evidence type="ECO:0000256" key="5">
    <source>
        <dbReference type="ARBA" id="ARBA00022842"/>
    </source>
</evidence>
<evidence type="ECO:0000256" key="6">
    <source>
        <dbReference type="RuleBase" id="RU004466"/>
    </source>
</evidence>
<dbReference type="Pfam" id="PF00348">
    <property type="entry name" value="polyprenyl_synt"/>
    <property type="match status" value="1"/>
</dbReference>
<reference evidence="8" key="1">
    <citation type="submission" date="2012-02" db="EMBL/GenBank/DDBJ databases">
        <title>Complete sequence of Desulfitobacterium dichloroeliminans LMG P-21439.</title>
        <authorList>
            <person name="Lucas S."/>
            <person name="Han J."/>
            <person name="Lapidus A."/>
            <person name="Cheng J.-F."/>
            <person name="Goodwin L."/>
            <person name="Pitluck S."/>
            <person name="Peters L."/>
            <person name="Ovchinnikova G."/>
            <person name="Teshima H."/>
            <person name="Detter J.C."/>
            <person name="Han C."/>
            <person name="Tapia R."/>
            <person name="Land M."/>
            <person name="Hauser L."/>
            <person name="Kyrpides N."/>
            <person name="Ivanova N."/>
            <person name="Pagani I."/>
            <person name="Kruse T."/>
            <person name="de Vos W.M."/>
            <person name="Boon N."/>
            <person name="Smidt H."/>
            <person name="Woyke T."/>
        </authorList>
    </citation>
    <scope>NUCLEOTIDE SEQUENCE [LARGE SCALE GENOMIC DNA]</scope>
    <source>
        <strain evidence="8">LMG P-21439 / DCA1</strain>
    </source>
</reference>
<gene>
    <name evidence="7" type="ordered locus">Desdi_2307</name>
</gene>
<evidence type="ECO:0000313" key="7">
    <source>
        <dbReference type="EMBL" id="AGA69733.1"/>
    </source>
</evidence>
<dbReference type="PROSITE" id="PS00723">
    <property type="entry name" value="POLYPRENYL_SYNTHASE_1"/>
    <property type="match status" value="1"/>
</dbReference>
<dbReference type="KEGG" id="ddl:Desdi_2307"/>
<evidence type="ECO:0000313" key="8">
    <source>
        <dbReference type="Proteomes" id="UP000010797"/>
    </source>
</evidence>
<keyword evidence="8" id="KW-1185">Reference proteome</keyword>
<dbReference type="STRING" id="871963.Desdi_2307"/>
<evidence type="ECO:0000256" key="2">
    <source>
        <dbReference type="ARBA" id="ARBA00006706"/>
    </source>
</evidence>
<dbReference type="PROSITE" id="PS00444">
    <property type="entry name" value="POLYPRENYL_SYNTHASE_2"/>
    <property type="match status" value="1"/>
</dbReference>
<comment type="cofactor">
    <cofactor evidence="1">
        <name>Mg(2+)</name>
        <dbReference type="ChEBI" id="CHEBI:18420"/>
    </cofactor>
</comment>
<evidence type="ECO:0000256" key="1">
    <source>
        <dbReference type="ARBA" id="ARBA00001946"/>
    </source>
</evidence>
<dbReference type="PANTHER" id="PTHR12001">
    <property type="entry name" value="GERANYLGERANYL PYROPHOSPHATE SYNTHASE"/>
    <property type="match status" value="1"/>
</dbReference>
<keyword evidence="3 6" id="KW-0808">Transferase</keyword>
<evidence type="ECO:0000256" key="3">
    <source>
        <dbReference type="ARBA" id="ARBA00022679"/>
    </source>
</evidence>
<dbReference type="HOGENOM" id="CLU_014015_2_0_9"/>
<dbReference type="Gene3D" id="1.10.600.10">
    <property type="entry name" value="Farnesyl Diphosphate Synthase"/>
    <property type="match status" value="1"/>
</dbReference>
<dbReference type="RefSeq" id="WP_015262706.1">
    <property type="nucleotide sequence ID" value="NC_019903.1"/>
</dbReference>
<dbReference type="PANTHER" id="PTHR12001:SF69">
    <property type="entry name" value="ALL TRANS-POLYPRENYL-DIPHOSPHATE SYNTHASE PDSS1"/>
    <property type="match status" value="1"/>
</dbReference>
<comment type="similarity">
    <text evidence="2 6">Belongs to the FPP/GGPP synthase family.</text>
</comment>
<dbReference type="OrthoDB" id="9805316at2"/>
<dbReference type="GO" id="GO:0004659">
    <property type="term" value="F:prenyltransferase activity"/>
    <property type="evidence" value="ECO:0007669"/>
    <property type="project" value="InterPro"/>
</dbReference>
<dbReference type="InterPro" id="IPR008949">
    <property type="entry name" value="Isoprenoid_synthase_dom_sf"/>
</dbReference>
<dbReference type="InterPro" id="IPR000092">
    <property type="entry name" value="Polyprenyl_synt"/>
</dbReference>
<dbReference type="SUPFAM" id="SSF48576">
    <property type="entry name" value="Terpenoid synthases"/>
    <property type="match status" value="1"/>
</dbReference>
<dbReference type="SFLD" id="SFLDS00005">
    <property type="entry name" value="Isoprenoid_Synthase_Type_I"/>
    <property type="match status" value="1"/>
</dbReference>
<keyword evidence="5" id="KW-0460">Magnesium</keyword>
<dbReference type="EMBL" id="CP003344">
    <property type="protein sequence ID" value="AGA69733.1"/>
    <property type="molecule type" value="Genomic_DNA"/>
</dbReference>
<proteinExistence type="inferred from homology"/>
<name>L0F9W1_DESDL</name>
<dbReference type="GO" id="GO:0008299">
    <property type="term" value="P:isoprenoid biosynthetic process"/>
    <property type="evidence" value="ECO:0007669"/>
    <property type="project" value="InterPro"/>
</dbReference>